<sequence length="231" mass="25968">MLYLFTAVREGGGVAYKLELPEEMTVPLDGLHLDDKLHFVEEPLERVGREVKRLKQSRIPLVKVRWNSKRGPEFTKLLNMWELRTSSQDSQSKENVSVLPQAIKCRLWHLKKTTIIAEGTVYKSDGKIMLHNKALSKDCYKVSIDKSLVDAAFISDVGSNGCTTVLNAVGGFVAWPKNQVVLDPKATPPSTIQMITGKNKTAPKVQTKPKTFTSLVMPCKRKLIRRGVRRP</sequence>
<name>A0ABQ4WJC7_9ASTR</name>
<reference evidence="2" key="2">
    <citation type="submission" date="2022-01" db="EMBL/GenBank/DDBJ databases">
        <authorList>
            <person name="Yamashiro T."/>
            <person name="Shiraishi A."/>
            <person name="Satake H."/>
            <person name="Nakayama K."/>
        </authorList>
    </citation>
    <scope>NUCLEOTIDE SEQUENCE</scope>
</reference>
<protein>
    <recommendedName>
        <fullName evidence="1">DUF8039 domain-containing protein</fullName>
    </recommendedName>
</protein>
<gene>
    <name evidence="2" type="ORF">Tco_0626311</name>
</gene>
<keyword evidence="3" id="KW-1185">Reference proteome</keyword>
<reference evidence="2" key="1">
    <citation type="journal article" date="2022" name="Int. J. Mol. Sci.">
        <title>Draft Genome of Tanacetum Coccineum: Genomic Comparison of Closely Related Tanacetum-Family Plants.</title>
        <authorList>
            <person name="Yamashiro T."/>
            <person name="Shiraishi A."/>
            <person name="Nakayama K."/>
            <person name="Satake H."/>
        </authorList>
    </citation>
    <scope>NUCLEOTIDE SEQUENCE</scope>
</reference>
<dbReference type="InterPro" id="IPR058352">
    <property type="entry name" value="DUF8039"/>
</dbReference>
<dbReference type="Proteomes" id="UP001151760">
    <property type="component" value="Unassembled WGS sequence"/>
</dbReference>
<feature type="domain" description="DUF8039" evidence="1">
    <location>
        <begin position="97"/>
        <end position="182"/>
    </location>
</feature>
<proteinExistence type="predicted"/>
<organism evidence="2 3">
    <name type="scientific">Tanacetum coccineum</name>
    <dbReference type="NCBI Taxonomy" id="301880"/>
    <lineage>
        <taxon>Eukaryota</taxon>
        <taxon>Viridiplantae</taxon>
        <taxon>Streptophyta</taxon>
        <taxon>Embryophyta</taxon>
        <taxon>Tracheophyta</taxon>
        <taxon>Spermatophyta</taxon>
        <taxon>Magnoliopsida</taxon>
        <taxon>eudicotyledons</taxon>
        <taxon>Gunneridae</taxon>
        <taxon>Pentapetalae</taxon>
        <taxon>asterids</taxon>
        <taxon>campanulids</taxon>
        <taxon>Asterales</taxon>
        <taxon>Asteraceae</taxon>
        <taxon>Asteroideae</taxon>
        <taxon>Anthemideae</taxon>
        <taxon>Anthemidinae</taxon>
        <taxon>Tanacetum</taxon>
    </lineage>
</organism>
<dbReference type="EMBL" id="BQNB010008692">
    <property type="protein sequence ID" value="GJS52949.1"/>
    <property type="molecule type" value="Genomic_DNA"/>
</dbReference>
<evidence type="ECO:0000313" key="3">
    <source>
        <dbReference type="Proteomes" id="UP001151760"/>
    </source>
</evidence>
<dbReference type="Pfam" id="PF26133">
    <property type="entry name" value="DUF8039"/>
    <property type="match status" value="1"/>
</dbReference>
<evidence type="ECO:0000259" key="1">
    <source>
        <dbReference type="Pfam" id="PF26133"/>
    </source>
</evidence>
<evidence type="ECO:0000313" key="2">
    <source>
        <dbReference type="EMBL" id="GJS52949.1"/>
    </source>
</evidence>
<comment type="caution">
    <text evidence="2">The sequence shown here is derived from an EMBL/GenBank/DDBJ whole genome shotgun (WGS) entry which is preliminary data.</text>
</comment>
<accession>A0ABQ4WJC7</accession>